<proteinExistence type="inferred from homology"/>
<sequence>MTVLLGKTILTTPAGREGLAPQVTYGKETEGFALTWTAPGKAAGSRSPVPGPAVFVGLERADGVFFFVSVRDIRQVQEHNGRVRLVFGEGTTFMTRMSLSEFSAALYEAGGRSFFDSSAGKVTGGDV</sequence>
<organism evidence="4">
    <name type="scientific">Salmonella enterica</name>
    <name type="common">Salmonella choleraesuis</name>
    <dbReference type="NCBI Taxonomy" id="28901"/>
    <lineage>
        <taxon>Bacteria</taxon>
        <taxon>Pseudomonadati</taxon>
        <taxon>Pseudomonadota</taxon>
        <taxon>Gammaproteobacteria</taxon>
        <taxon>Enterobacterales</taxon>
        <taxon>Enterobacteriaceae</taxon>
        <taxon>Salmonella</taxon>
    </lineage>
</organism>
<comment type="caution">
    <text evidence="4">The sequence shown here is derived from an EMBL/GenBank/DDBJ whole genome shotgun (WGS) entry which is preliminary data.</text>
</comment>
<evidence type="ECO:0000256" key="2">
    <source>
        <dbReference type="ARBA" id="ARBA00049989"/>
    </source>
</evidence>
<dbReference type="Pfam" id="PF02432">
    <property type="entry name" value="Fimbrial_K88"/>
    <property type="match status" value="1"/>
</dbReference>
<accession>A0A625QBV9</accession>
<dbReference type="GO" id="GO:0009289">
    <property type="term" value="C:pilus"/>
    <property type="evidence" value="ECO:0007669"/>
    <property type="project" value="InterPro"/>
</dbReference>
<dbReference type="AlphaFoldDB" id="A0A625QBV9"/>
<gene>
    <name evidence="4" type="ORF">F8700_13860</name>
    <name evidence="3" type="ORF">FQP42_11445</name>
</gene>
<reference evidence="4" key="1">
    <citation type="submission" date="2019-10" db="EMBL/GenBank/DDBJ databases">
        <authorList>
            <consortium name="PulseNet: The National Subtyping Network for Foodborne Disease Surveillance"/>
            <person name="Tarr C.L."/>
            <person name="Trees E."/>
            <person name="Katz L.S."/>
            <person name="Carleton-Romer H.A."/>
            <person name="Stroika S."/>
            <person name="Kucerova Z."/>
            <person name="Roache K.F."/>
            <person name="Sabol A.L."/>
            <person name="Besser J."/>
            <person name="Gerner-Smidt P."/>
        </authorList>
    </citation>
    <scope>NUCLEOTIDE SEQUENCE</scope>
    <source>
        <strain evidence="3">PNUSAS082762</strain>
        <strain evidence="4">PNUSAS104545</strain>
    </source>
</reference>
<dbReference type="EMBL" id="AALIPE010000003">
    <property type="protein sequence ID" value="EDA0037006.1"/>
    <property type="molecule type" value="Genomic_DNA"/>
</dbReference>
<evidence type="ECO:0000256" key="1">
    <source>
        <dbReference type="ARBA" id="ARBA00022729"/>
    </source>
</evidence>
<dbReference type="EMBL" id="AAJACL010000002">
    <property type="protein sequence ID" value="ECJ9633964.1"/>
    <property type="molecule type" value="Genomic_DNA"/>
</dbReference>
<comment type="similarity">
    <text evidence="2">Belongs to the fimbrial K88 protein family.</text>
</comment>
<name>A0A625QBV9_SALER</name>
<dbReference type="InterPro" id="IPR003467">
    <property type="entry name" value="Fimbrial_K88_FaeH"/>
</dbReference>
<evidence type="ECO:0000313" key="3">
    <source>
        <dbReference type="EMBL" id="ECJ9633964.1"/>
    </source>
</evidence>
<dbReference type="GO" id="GO:0007155">
    <property type="term" value="P:cell adhesion"/>
    <property type="evidence" value="ECO:0007669"/>
    <property type="project" value="InterPro"/>
</dbReference>
<protein>
    <recommendedName>
        <fullName evidence="5">LytTR family transcriptional regulator</fullName>
    </recommendedName>
</protein>
<evidence type="ECO:0000313" key="4">
    <source>
        <dbReference type="EMBL" id="EDA0037006.1"/>
    </source>
</evidence>
<keyword evidence="1" id="KW-0732">Signal</keyword>
<evidence type="ECO:0008006" key="5">
    <source>
        <dbReference type="Google" id="ProtNLM"/>
    </source>
</evidence>